<proteinExistence type="predicted"/>
<accession>A0AA37NU37</accession>
<comment type="caution">
    <text evidence="1">The sequence shown here is derived from an EMBL/GenBank/DDBJ whole genome shotgun (WGS) entry which is preliminary data.</text>
</comment>
<evidence type="ECO:0000313" key="2">
    <source>
        <dbReference type="Proteomes" id="UP001055115"/>
    </source>
</evidence>
<gene>
    <name evidence="1" type="ORF">ColSpa_01798</name>
</gene>
<dbReference type="Proteomes" id="UP001055115">
    <property type="component" value="Unassembled WGS sequence"/>
</dbReference>
<dbReference type="RefSeq" id="XP_049123967.1">
    <property type="nucleotide sequence ID" value="XM_049268010.1"/>
</dbReference>
<dbReference type="GeneID" id="73322600"/>
<dbReference type="AlphaFoldDB" id="A0AA37NU37"/>
<reference evidence="1 2" key="1">
    <citation type="submission" date="2022-03" db="EMBL/GenBank/DDBJ databases">
        <title>Genome data of Colletotrichum spp.</title>
        <authorList>
            <person name="Utami Y.D."/>
            <person name="Hiruma K."/>
        </authorList>
    </citation>
    <scope>NUCLEOTIDE SEQUENCE [LARGE SCALE GENOMIC DNA]</scope>
    <source>
        <strain evidence="1 2">MAFF 239500</strain>
    </source>
</reference>
<evidence type="ECO:0000313" key="1">
    <source>
        <dbReference type="EMBL" id="GKT41617.1"/>
    </source>
</evidence>
<name>A0AA37NU37_9PEZI</name>
<sequence>MDHDQLRSLSSETAGCVHVDNGFTRHSSTAFDSYHAPLDMYSDQLHFIMGPYAYDLPVPNIQEQDPEQAWKQVSTNLPVRISSPWDPVAPNADFLAPKPEHDNYGSTATLSHPTYSQTDTSYLGHRRIAPSTGDERSIISEYTNNSNRSTKCSDCGALVNSRLMQRHRQDRHRQDDDLQYTCKCTYKAPPARKWNYLRHIDKCKVKDDSQRAFTCICQKTSNDLQPHLDHIKDCGKKRVGRPPNSARTIS</sequence>
<dbReference type="EMBL" id="BQXU01000003">
    <property type="protein sequence ID" value="GKT41617.1"/>
    <property type="molecule type" value="Genomic_DNA"/>
</dbReference>
<keyword evidence="2" id="KW-1185">Reference proteome</keyword>
<protein>
    <submittedName>
        <fullName evidence="1">Uncharacterized protein</fullName>
    </submittedName>
</protein>
<organism evidence="1 2">
    <name type="scientific">Colletotrichum spaethianum</name>
    <dbReference type="NCBI Taxonomy" id="700344"/>
    <lineage>
        <taxon>Eukaryota</taxon>
        <taxon>Fungi</taxon>
        <taxon>Dikarya</taxon>
        <taxon>Ascomycota</taxon>
        <taxon>Pezizomycotina</taxon>
        <taxon>Sordariomycetes</taxon>
        <taxon>Hypocreomycetidae</taxon>
        <taxon>Glomerellales</taxon>
        <taxon>Glomerellaceae</taxon>
        <taxon>Colletotrichum</taxon>
        <taxon>Colletotrichum spaethianum species complex</taxon>
    </lineage>
</organism>